<gene>
    <name evidence="2" type="ORF">TBRA_LOCUS3805</name>
</gene>
<sequence length="211" mass="24416">MRSSSSDEFEIWCACAISPCCWGVGCVLCTGQRGARKSSCYCCYVYTESYNENISHSDAARRQKASRSLSRRNGGELPSLNLGGDHGIAKKKVNGISTSRRIYHVYIQVWQVLGPRKQHKSKLRQRGMQSSLVTQRISNGRQELELSFRCAARQRRSILINRSAVAFAPYYYYYFYYHYYYDYYDSSCSELDEALTMISRRRQQHCAIVYS</sequence>
<accession>A0A6H5I1E6</accession>
<evidence type="ECO:0000313" key="3">
    <source>
        <dbReference type="Proteomes" id="UP000479190"/>
    </source>
</evidence>
<proteinExistence type="predicted"/>
<dbReference type="EMBL" id="CADCXV010000657">
    <property type="protein sequence ID" value="CAB0031847.1"/>
    <property type="molecule type" value="Genomic_DNA"/>
</dbReference>
<reference evidence="2 3" key="1">
    <citation type="submission" date="2020-02" db="EMBL/GenBank/DDBJ databases">
        <authorList>
            <person name="Ferguson B K."/>
        </authorList>
    </citation>
    <scope>NUCLEOTIDE SEQUENCE [LARGE SCALE GENOMIC DNA]</scope>
</reference>
<dbReference type="AlphaFoldDB" id="A0A6H5I1E6"/>
<evidence type="ECO:0000313" key="2">
    <source>
        <dbReference type="EMBL" id="CAB0031847.1"/>
    </source>
</evidence>
<organism evidence="2 3">
    <name type="scientific">Trichogramma brassicae</name>
    <dbReference type="NCBI Taxonomy" id="86971"/>
    <lineage>
        <taxon>Eukaryota</taxon>
        <taxon>Metazoa</taxon>
        <taxon>Ecdysozoa</taxon>
        <taxon>Arthropoda</taxon>
        <taxon>Hexapoda</taxon>
        <taxon>Insecta</taxon>
        <taxon>Pterygota</taxon>
        <taxon>Neoptera</taxon>
        <taxon>Endopterygota</taxon>
        <taxon>Hymenoptera</taxon>
        <taxon>Apocrita</taxon>
        <taxon>Proctotrupomorpha</taxon>
        <taxon>Chalcidoidea</taxon>
        <taxon>Trichogrammatidae</taxon>
        <taxon>Trichogramma</taxon>
    </lineage>
</organism>
<dbReference type="PROSITE" id="PS51257">
    <property type="entry name" value="PROKAR_LIPOPROTEIN"/>
    <property type="match status" value="1"/>
</dbReference>
<evidence type="ECO:0000256" key="1">
    <source>
        <dbReference type="SAM" id="MobiDB-lite"/>
    </source>
</evidence>
<keyword evidence="3" id="KW-1185">Reference proteome</keyword>
<feature type="region of interest" description="Disordered" evidence="1">
    <location>
        <begin position="57"/>
        <end position="78"/>
    </location>
</feature>
<name>A0A6H5I1E6_9HYME</name>
<protein>
    <submittedName>
        <fullName evidence="2">Uncharacterized protein</fullName>
    </submittedName>
</protein>
<dbReference type="Proteomes" id="UP000479190">
    <property type="component" value="Unassembled WGS sequence"/>
</dbReference>